<accession>A0A1C4CN18</accession>
<evidence type="ECO:0000313" key="1">
    <source>
        <dbReference type="EMBL" id="SCC20468.1"/>
    </source>
</evidence>
<proteinExistence type="predicted"/>
<dbReference type="InterPro" id="IPR032710">
    <property type="entry name" value="NTF2-like_dom_sf"/>
</dbReference>
<dbReference type="AlphaFoldDB" id="A0A1C4CN18"/>
<dbReference type="RefSeq" id="WP_245191429.1">
    <property type="nucleotide sequence ID" value="NZ_CP115659.1"/>
</dbReference>
<dbReference type="Gene3D" id="3.10.450.50">
    <property type="match status" value="1"/>
</dbReference>
<reference evidence="2" key="1">
    <citation type="submission" date="2016-08" db="EMBL/GenBank/DDBJ databases">
        <authorList>
            <person name="Varghese N."/>
            <person name="Submissions Spin"/>
        </authorList>
    </citation>
    <scope>NUCLEOTIDE SEQUENCE [LARGE SCALE GENOMIC DNA]</scope>
    <source>
        <strain evidence="2">REICA_082</strain>
    </source>
</reference>
<organism evidence="1 2">
    <name type="scientific">Kosakonia oryzendophytica</name>
    <dbReference type="NCBI Taxonomy" id="1005665"/>
    <lineage>
        <taxon>Bacteria</taxon>
        <taxon>Pseudomonadati</taxon>
        <taxon>Pseudomonadota</taxon>
        <taxon>Gammaproteobacteria</taxon>
        <taxon>Enterobacterales</taxon>
        <taxon>Enterobacteriaceae</taxon>
        <taxon>Kosakonia</taxon>
    </lineage>
</organism>
<evidence type="ECO:0000313" key="2">
    <source>
        <dbReference type="Proteomes" id="UP000198975"/>
    </source>
</evidence>
<protein>
    <recommendedName>
        <fullName evidence="3">DUF4440 domain-containing protein</fullName>
    </recommendedName>
</protein>
<dbReference type="Proteomes" id="UP000198975">
    <property type="component" value="Unassembled WGS sequence"/>
</dbReference>
<keyword evidence="2" id="KW-1185">Reference proteome</keyword>
<sequence length="124" mass="14638">MKIGSNLQLMRKEWYNAFYCLDIAQLDYLEADWFFSTNGEKMIYKKHQLRKLTLLKQDNPAVFQQTRREEYDVVTRELGDIASVSGIAVISSPDEQIRISFIECWIKLKGSWKLQFQSYESSEP</sequence>
<name>A0A1C4CN18_9ENTR</name>
<dbReference type="EMBL" id="FMAY01000008">
    <property type="protein sequence ID" value="SCC20468.1"/>
    <property type="molecule type" value="Genomic_DNA"/>
</dbReference>
<gene>
    <name evidence="1" type="ORF">GA0061071_10883</name>
</gene>
<evidence type="ECO:0008006" key="3">
    <source>
        <dbReference type="Google" id="ProtNLM"/>
    </source>
</evidence>
<dbReference type="SUPFAM" id="SSF54427">
    <property type="entry name" value="NTF2-like"/>
    <property type="match status" value="1"/>
</dbReference>